<dbReference type="PANTHER" id="PTHR32322">
    <property type="entry name" value="INNER MEMBRANE TRANSPORTER"/>
    <property type="match status" value="1"/>
</dbReference>
<feature type="transmembrane region" description="Helical" evidence="6">
    <location>
        <begin position="70"/>
        <end position="89"/>
    </location>
</feature>
<feature type="transmembrane region" description="Helical" evidence="6">
    <location>
        <begin position="31"/>
        <end position="50"/>
    </location>
</feature>
<feature type="domain" description="EamA" evidence="7">
    <location>
        <begin position="2"/>
        <end position="139"/>
    </location>
</feature>
<gene>
    <name evidence="8" type="ORF">C0081_00625</name>
</gene>
<sequence>MLAYLALATAMILTGINVALGKIIVTEMPPASFAMLRFVLASACLVPLAMTEKGARASLLALTKRQWFEIFLLSLFGVVGFTTLMLIGIQYTSAINAGIIASSLPAIIALLSWLVLREYVSPRKALSVALAVVGIACINLATPETSAGSSHVWSQTLLGNGLILAAVTSEAIFAILTRRYANMIPPWTLTMIVHLLALPITLPVLMIQDGGWVIPQANASFWLLAVYYIITASVVSFYLWCVGIKSVPASSSALFTALVPTSTLLVAVFALGEKLIMLQIVGLIAVLASLFIGLKASATSHSTT</sequence>
<feature type="transmembrane region" description="Helical" evidence="6">
    <location>
        <begin position="125"/>
        <end position="142"/>
    </location>
</feature>
<reference evidence="8 9" key="1">
    <citation type="submission" date="2018-01" db="EMBL/GenBank/DDBJ databases">
        <title>The draft genome sequence of Cohaesibacter sp. H1304.</title>
        <authorList>
            <person name="Wang N.-N."/>
            <person name="Du Z.-J."/>
        </authorList>
    </citation>
    <scope>NUCLEOTIDE SEQUENCE [LARGE SCALE GENOMIC DNA]</scope>
    <source>
        <strain evidence="8 9">H1304</strain>
    </source>
</reference>
<comment type="subcellular location">
    <subcellularLocation>
        <location evidence="1">Cell membrane</location>
        <topology evidence="1">Multi-pass membrane protein</topology>
    </subcellularLocation>
</comment>
<keyword evidence="3 6" id="KW-0812">Transmembrane</keyword>
<evidence type="ECO:0000256" key="4">
    <source>
        <dbReference type="ARBA" id="ARBA00022989"/>
    </source>
</evidence>
<keyword evidence="5 6" id="KW-0472">Membrane</keyword>
<dbReference type="InterPro" id="IPR050638">
    <property type="entry name" value="AA-Vitamin_Transporters"/>
</dbReference>
<dbReference type="Proteomes" id="UP000234881">
    <property type="component" value="Unassembled WGS sequence"/>
</dbReference>
<keyword evidence="2" id="KW-1003">Cell membrane</keyword>
<dbReference type="Pfam" id="PF00892">
    <property type="entry name" value="EamA"/>
    <property type="match status" value="2"/>
</dbReference>
<feature type="transmembrane region" description="Helical" evidence="6">
    <location>
        <begin position="253"/>
        <end position="270"/>
    </location>
</feature>
<feature type="transmembrane region" description="Helical" evidence="6">
    <location>
        <begin position="219"/>
        <end position="241"/>
    </location>
</feature>
<evidence type="ECO:0000256" key="3">
    <source>
        <dbReference type="ARBA" id="ARBA00022692"/>
    </source>
</evidence>
<keyword evidence="9" id="KW-1185">Reference proteome</keyword>
<accession>A0A2N5XWI2</accession>
<dbReference type="InterPro" id="IPR000620">
    <property type="entry name" value="EamA_dom"/>
</dbReference>
<dbReference type="AlphaFoldDB" id="A0A2N5XWI2"/>
<feature type="domain" description="EamA" evidence="7">
    <location>
        <begin position="158"/>
        <end position="292"/>
    </location>
</feature>
<feature type="transmembrane region" description="Helical" evidence="6">
    <location>
        <begin position="188"/>
        <end position="207"/>
    </location>
</feature>
<feature type="transmembrane region" description="Helical" evidence="6">
    <location>
        <begin position="276"/>
        <end position="294"/>
    </location>
</feature>
<dbReference type="PANTHER" id="PTHR32322:SF18">
    <property type="entry name" value="S-ADENOSYLMETHIONINE_S-ADENOSYLHOMOCYSTEINE TRANSPORTER"/>
    <property type="match status" value="1"/>
</dbReference>
<dbReference type="SUPFAM" id="SSF103481">
    <property type="entry name" value="Multidrug resistance efflux transporter EmrE"/>
    <property type="match status" value="2"/>
</dbReference>
<comment type="caution">
    <text evidence="8">The sequence shown here is derived from an EMBL/GenBank/DDBJ whole genome shotgun (WGS) entry which is preliminary data.</text>
</comment>
<evidence type="ECO:0000313" key="8">
    <source>
        <dbReference type="EMBL" id="PLW78785.1"/>
    </source>
</evidence>
<evidence type="ECO:0000259" key="7">
    <source>
        <dbReference type="Pfam" id="PF00892"/>
    </source>
</evidence>
<dbReference type="RefSeq" id="WP_101531870.1">
    <property type="nucleotide sequence ID" value="NZ_PKUQ01000001.1"/>
</dbReference>
<evidence type="ECO:0000313" key="9">
    <source>
        <dbReference type="Proteomes" id="UP000234881"/>
    </source>
</evidence>
<evidence type="ECO:0000256" key="1">
    <source>
        <dbReference type="ARBA" id="ARBA00004651"/>
    </source>
</evidence>
<keyword evidence="4 6" id="KW-1133">Transmembrane helix</keyword>
<dbReference type="EMBL" id="PKUQ01000001">
    <property type="protein sequence ID" value="PLW78785.1"/>
    <property type="molecule type" value="Genomic_DNA"/>
</dbReference>
<evidence type="ECO:0000256" key="2">
    <source>
        <dbReference type="ARBA" id="ARBA00022475"/>
    </source>
</evidence>
<dbReference type="GO" id="GO:0005886">
    <property type="term" value="C:plasma membrane"/>
    <property type="evidence" value="ECO:0007669"/>
    <property type="project" value="UniProtKB-SubCell"/>
</dbReference>
<feature type="transmembrane region" description="Helical" evidence="6">
    <location>
        <begin position="95"/>
        <end position="116"/>
    </location>
</feature>
<evidence type="ECO:0000256" key="6">
    <source>
        <dbReference type="SAM" id="Phobius"/>
    </source>
</evidence>
<dbReference type="InterPro" id="IPR037185">
    <property type="entry name" value="EmrE-like"/>
</dbReference>
<dbReference type="OrthoDB" id="9799821at2"/>
<feature type="transmembrane region" description="Helical" evidence="6">
    <location>
        <begin position="157"/>
        <end position="176"/>
    </location>
</feature>
<proteinExistence type="predicted"/>
<protein>
    <submittedName>
        <fullName evidence="8">EamA/RhaT family transporter</fullName>
    </submittedName>
</protein>
<organism evidence="8 9">
    <name type="scientific">Cohaesibacter celericrescens</name>
    <dbReference type="NCBI Taxonomy" id="2067669"/>
    <lineage>
        <taxon>Bacteria</taxon>
        <taxon>Pseudomonadati</taxon>
        <taxon>Pseudomonadota</taxon>
        <taxon>Alphaproteobacteria</taxon>
        <taxon>Hyphomicrobiales</taxon>
        <taxon>Cohaesibacteraceae</taxon>
    </lineage>
</organism>
<evidence type="ECO:0000256" key="5">
    <source>
        <dbReference type="ARBA" id="ARBA00023136"/>
    </source>
</evidence>
<name>A0A2N5XWI2_9HYPH</name>